<evidence type="ECO:0000256" key="1">
    <source>
        <dbReference type="SAM" id="MobiDB-lite"/>
    </source>
</evidence>
<evidence type="ECO:0000313" key="2">
    <source>
        <dbReference type="EMBL" id="APB34102.1"/>
    </source>
</evidence>
<keyword evidence="3" id="KW-1185">Reference proteome</keyword>
<evidence type="ECO:0000313" key="3">
    <source>
        <dbReference type="Proteomes" id="UP000180235"/>
    </source>
</evidence>
<sequence length="289" mass="33947">MFIRVGNKYINHSKILFFERTDDVEMDNCTIQIFFSNSIEKPISLESKDAQNFLDYLNEIDDIYPSKSTHEIQQYRSFDSTDENKKSSDIENSDNDLRPHSLEILKQQIQSIKMRMEQKMEVKYWDIQKLRGSAENIHFRAGYYSRKSIEKYSEAIKEVQSQAFHLADEAEVYIRYYTIDKLLTETIINVQSLARGKQILFEACSELEKLGKLTEEYKQKTKNIKEQYAWFRAKKKIGEAEVAISVGNIKKAQNLYKEATVVIKQDWSVFFPGEEPPVINQPFSKQLEL</sequence>
<gene>
    <name evidence="2" type="ORF">GlitD10_1776</name>
</gene>
<accession>A0A1J0ADT1</accession>
<dbReference type="EMBL" id="CP017675">
    <property type="protein sequence ID" value="APB34102.1"/>
    <property type="molecule type" value="Genomic_DNA"/>
</dbReference>
<dbReference type="Proteomes" id="UP000180235">
    <property type="component" value="Chromosome"/>
</dbReference>
<dbReference type="KEGG" id="glt:GlitD10_1776"/>
<feature type="region of interest" description="Disordered" evidence="1">
    <location>
        <begin position="76"/>
        <end position="96"/>
    </location>
</feature>
<organism evidence="2 3">
    <name type="scientific">Gloeomargarita lithophora Alchichica-D10</name>
    <dbReference type="NCBI Taxonomy" id="1188229"/>
    <lineage>
        <taxon>Bacteria</taxon>
        <taxon>Bacillati</taxon>
        <taxon>Cyanobacteriota</taxon>
        <taxon>Cyanophyceae</taxon>
        <taxon>Gloeomargaritales</taxon>
        <taxon>Gloeomargaritaceae</taxon>
        <taxon>Gloeomargarita</taxon>
    </lineage>
</organism>
<feature type="compositionally biased region" description="Basic and acidic residues" evidence="1">
    <location>
        <begin position="82"/>
        <end position="96"/>
    </location>
</feature>
<name>A0A1J0ADT1_9CYAN</name>
<protein>
    <submittedName>
        <fullName evidence="2">Uncharacterized protein</fullName>
    </submittedName>
</protein>
<dbReference type="AlphaFoldDB" id="A0A1J0ADT1"/>
<reference evidence="2 3" key="1">
    <citation type="submission" date="2016-10" db="EMBL/GenBank/DDBJ databases">
        <title>Description of Gloeomargarita lithophora gen. nov., sp. nov., a thylakoid-bearing basal-branching cyanobacterium with intracellular carbonates, and proposal for Gloeomargaritales ord. nov.</title>
        <authorList>
            <person name="Moreira D."/>
            <person name="Tavera R."/>
            <person name="Benzerara K."/>
            <person name="Skouri-Panet F."/>
            <person name="Couradeau E."/>
            <person name="Gerard E."/>
            <person name="Loussert C."/>
            <person name="Novelo E."/>
            <person name="Zivanovic Y."/>
            <person name="Lopez-Garcia P."/>
        </authorList>
    </citation>
    <scope>NUCLEOTIDE SEQUENCE [LARGE SCALE GENOMIC DNA]</scope>
    <source>
        <strain evidence="2 3">D10</strain>
    </source>
</reference>
<proteinExistence type="predicted"/>